<dbReference type="EMBL" id="LNYK01000016">
    <property type="protein sequence ID" value="KTD21154.1"/>
    <property type="molecule type" value="Genomic_DNA"/>
</dbReference>
<name>A0A0W0VLY1_9GAMM</name>
<dbReference type="Gene3D" id="2.40.30.160">
    <property type="match status" value="1"/>
</dbReference>
<dbReference type="OrthoDB" id="9796287at2"/>
<sequence length="341" mass="38885">MLHFEFKYHNISQFMTVHDHIVNSRSLTAYSSLDNELTCSDHQNYLFNLSSAYGLLAIQGDRADEFLQGQVSCDVHEVTQAQIRQGAFCNIKGRVLALTDIIRWHELLYLIMPKDMLAGMEKMLAKTAVFSKVQIHSVNTFDIYGLYHPKKDVNMPVPLQFACEKLKATSNDTYLSYSLAPNLTILVAPVNERNQLEEYFLQQGQLRGSLAWHLLRLKHGLFEIYPETRGLFLPHRLDLHKSGYLSFNKGCYKGQEIIARMHYRSKPKHTLKLLWLTAEEMPQSGKKLFTTDGSQEIGELVDFCPAGANRYLAAASMLFEHPMESLLEGHSAPITLEPCND</sequence>
<evidence type="ECO:0000313" key="1">
    <source>
        <dbReference type="EMBL" id="KTD21154.1"/>
    </source>
</evidence>
<organism evidence="1 2">
    <name type="scientific">Legionella londiniensis</name>
    <dbReference type="NCBI Taxonomy" id="45068"/>
    <lineage>
        <taxon>Bacteria</taxon>
        <taxon>Pseudomonadati</taxon>
        <taxon>Pseudomonadota</taxon>
        <taxon>Gammaproteobacteria</taxon>
        <taxon>Legionellales</taxon>
        <taxon>Legionellaceae</taxon>
        <taxon>Legionella</taxon>
    </lineage>
</organism>
<reference evidence="1 2" key="1">
    <citation type="submission" date="2015-11" db="EMBL/GenBank/DDBJ databases">
        <title>Genomic analysis of 38 Legionella species identifies large and diverse effector repertoires.</title>
        <authorList>
            <person name="Burstein D."/>
            <person name="Amaro F."/>
            <person name="Zusman T."/>
            <person name="Lifshitz Z."/>
            <person name="Cohen O."/>
            <person name="Gilbert J.A."/>
            <person name="Pupko T."/>
            <person name="Shuman H.A."/>
            <person name="Segal G."/>
        </authorList>
    </citation>
    <scope>NUCLEOTIDE SEQUENCE [LARGE SCALE GENOMIC DNA]</scope>
    <source>
        <strain evidence="1 2">ATCC 49505</strain>
    </source>
</reference>
<dbReference type="RefSeq" id="WP_058529251.1">
    <property type="nucleotide sequence ID" value="NZ_CAAAHZ010000003.1"/>
</dbReference>
<dbReference type="AlphaFoldDB" id="A0A0W0VLY1"/>
<dbReference type="InterPro" id="IPR045179">
    <property type="entry name" value="YgfZ/GcvT"/>
</dbReference>
<dbReference type="STRING" id="45068.Llon_1252"/>
<protein>
    <submittedName>
        <fullName evidence="1">Glycine cleavage T protein</fullName>
    </submittedName>
</protein>
<dbReference type="GO" id="GO:0016226">
    <property type="term" value="P:iron-sulfur cluster assembly"/>
    <property type="evidence" value="ECO:0007669"/>
    <property type="project" value="TreeGrafter"/>
</dbReference>
<dbReference type="Proteomes" id="UP000054997">
    <property type="component" value="Unassembled WGS sequence"/>
</dbReference>
<dbReference type="PANTHER" id="PTHR22602">
    <property type="entry name" value="TRANSFERASE CAF17, MITOCHONDRIAL-RELATED"/>
    <property type="match status" value="1"/>
</dbReference>
<dbReference type="Gene3D" id="3.30.70.1400">
    <property type="entry name" value="Aminomethyltransferase beta-barrel domains"/>
    <property type="match status" value="1"/>
</dbReference>
<dbReference type="PANTHER" id="PTHR22602:SF0">
    <property type="entry name" value="TRANSFERASE CAF17, MITOCHONDRIAL-RELATED"/>
    <property type="match status" value="1"/>
</dbReference>
<gene>
    <name evidence="1" type="ORF">Llon_1252</name>
</gene>
<comment type="caution">
    <text evidence="1">The sequence shown here is derived from an EMBL/GenBank/DDBJ whole genome shotgun (WGS) entry which is preliminary data.</text>
</comment>
<accession>A0A0W0VLY1</accession>
<dbReference type="PATRIC" id="fig|45068.5.peg.1352"/>
<dbReference type="NCBIfam" id="TIGR03317">
    <property type="entry name" value="ygfZ_signature"/>
    <property type="match status" value="1"/>
</dbReference>
<dbReference type="SUPFAM" id="SSF103025">
    <property type="entry name" value="Folate-binding domain"/>
    <property type="match status" value="1"/>
</dbReference>
<evidence type="ECO:0000313" key="2">
    <source>
        <dbReference type="Proteomes" id="UP000054997"/>
    </source>
</evidence>
<proteinExistence type="predicted"/>
<keyword evidence="2" id="KW-1185">Reference proteome</keyword>
<dbReference type="InterPro" id="IPR017703">
    <property type="entry name" value="YgfZ/GCV_T_CS"/>
</dbReference>